<organism evidence="1 2">
    <name type="scientific">Streptomyces tubercidicus</name>
    <dbReference type="NCBI Taxonomy" id="47759"/>
    <lineage>
        <taxon>Bacteria</taxon>
        <taxon>Bacillati</taxon>
        <taxon>Actinomycetota</taxon>
        <taxon>Actinomycetes</taxon>
        <taxon>Kitasatosporales</taxon>
        <taxon>Streptomycetaceae</taxon>
        <taxon>Streptomyces</taxon>
    </lineage>
</organism>
<reference evidence="1 2" key="1">
    <citation type="submission" date="2019-12" db="EMBL/GenBank/DDBJ databases">
        <title>Whole genome shotgun sequence of Streptomyces tubercidicus NBRC 13090.</title>
        <authorList>
            <person name="Ichikawa N."/>
            <person name="Kimura A."/>
            <person name="Kitahashi Y."/>
            <person name="Komaki H."/>
            <person name="Tamura T."/>
        </authorList>
    </citation>
    <scope>NUCLEOTIDE SEQUENCE [LARGE SCALE GENOMIC DNA]</scope>
    <source>
        <strain evidence="1 2">NBRC 13090</strain>
    </source>
</reference>
<dbReference type="AlphaFoldDB" id="A0A640UXF5"/>
<dbReference type="EMBL" id="BLIR01000003">
    <property type="protein sequence ID" value="GFE40753.1"/>
    <property type="molecule type" value="Genomic_DNA"/>
</dbReference>
<sequence>MLVETGQHIAQPTMHILVHLAVLAHGEVVGIGEAPQPGIHRALAGRRHAHPDRLRPGGALRVGCGVRPVLAAGISRGARPPLAAGISCGIRPVVAVRLGRGVRLTLATRLGVGGAALPD</sequence>
<dbReference type="Proteomes" id="UP000431826">
    <property type="component" value="Unassembled WGS sequence"/>
</dbReference>
<proteinExistence type="predicted"/>
<evidence type="ECO:0000313" key="1">
    <source>
        <dbReference type="EMBL" id="GFE40753.1"/>
    </source>
</evidence>
<accession>A0A640UXF5</accession>
<evidence type="ECO:0000313" key="2">
    <source>
        <dbReference type="Proteomes" id="UP000431826"/>
    </source>
</evidence>
<comment type="caution">
    <text evidence="1">The sequence shown here is derived from an EMBL/GenBank/DDBJ whole genome shotgun (WGS) entry which is preliminary data.</text>
</comment>
<name>A0A640UXF5_9ACTN</name>
<gene>
    <name evidence="1" type="ORF">Stube_54260</name>
</gene>
<protein>
    <submittedName>
        <fullName evidence="1">Uncharacterized protein</fullName>
    </submittedName>
</protein>
<keyword evidence="2" id="KW-1185">Reference proteome</keyword>